<comment type="caution">
    <text evidence="4">The sequence shown here is derived from an EMBL/GenBank/DDBJ whole genome shotgun (WGS) entry which is preliminary data.</text>
</comment>
<accession>A0A1Q8CRT7</accession>
<proteinExistence type="inferred from homology"/>
<dbReference type="EMBL" id="MSIE01000021">
    <property type="protein sequence ID" value="OLF17081.1"/>
    <property type="molecule type" value="Genomic_DNA"/>
</dbReference>
<organism evidence="4 5">
    <name type="scientific">Actinophytocola xanthii</name>
    <dbReference type="NCBI Taxonomy" id="1912961"/>
    <lineage>
        <taxon>Bacteria</taxon>
        <taxon>Bacillati</taxon>
        <taxon>Actinomycetota</taxon>
        <taxon>Actinomycetes</taxon>
        <taxon>Pseudonocardiales</taxon>
        <taxon>Pseudonocardiaceae</taxon>
    </lineage>
</organism>
<feature type="domain" description="PPE" evidence="3">
    <location>
        <begin position="14"/>
        <end position="152"/>
    </location>
</feature>
<comment type="similarity">
    <text evidence="1">Belongs to the mycobacterial PPE family.</text>
</comment>
<sequence>MSGMTGDEIYENFTTGAGPDGLIGGADMVRDVASGYEARATQIRALMSRMEAAWQGQASGAALRGAGPLAIEHDLSATALATAQDLTNRQAGSFSEARSRVVPVPPKPEPVNPMVILTNPNAVVELERQVDEYNNAAQHNVDVMNGYSGASEYNTTNLPHSYGKLSLDEAGVDIGSPGTTIASSDFGGGGDRGGTGGGPRIAPLGTGPDSSSSPSNGPDRASSDGRPSGNSGSGVTPGGVVPGASSPGGVSPGGVSPGGISPGGVSPGTTTPETFLPSPGGQNGLSADPNPGRLSGSPIPGGVPAVGSTPDPAFGSLRSGPGGGVPGGLPGTGGPLGGGGGGLRGVGGGPVAGGPGAGAGAGETGSASRSGPGSVLGAGRANAGASGFPVGAAGRGRDEEDHEHRRPEWLEGGDPDDLFDTDELTAPPTIGAEDD</sequence>
<feature type="compositionally biased region" description="Gly residues" evidence="2">
    <location>
        <begin position="250"/>
        <end position="266"/>
    </location>
</feature>
<dbReference type="InterPro" id="IPR038332">
    <property type="entry name" value="PPE_sf"/>
</dbReference>
<feature type="compositionally biased region" description="Gly residues" evidence="2">
    <location>
        <begin position="320"/>
        <end position="363"/>
    </location>
</feature>
<protein>
    <recommendedName>
        <fullName evidence="3">PPE domain-containing protein</fullName>
    </recommendedName>
</protein>
<feature type="region of interest" description="Disordered" evidence="2">
    <location>
        <begin position="176"/>
        <end position="435"/>
    </location>
</feature>
<dbReference type="AlphaFoldDB" id="A0A1Q8CRT7"/>
<evidence type="ECO:0000313" key="4">
    <source>
        <dbReference type="EMBL" id="OLF17081.1"/>
    </source>
</evidence>
<feature type="compositionally biased region" description="Low complexity" evidence="2">
    <location>
        <begin position="205"/>
        <end position="220"/>
    </location>
</feature>
<dbReference type="Gene3D" id="1.20.1260.20">
    <property type="entry name" value="PPE superfamily"/>
    <property type="match status" value="1"/>
</dbReference>
<dbReference type="OrthoDB" id="3615918at2"/>
<dbReference type="SUPFAM" id="SSF140459">
    <property type="entry name" value="PE/PPE dimer-like"/>
    <property type="match status" value="1"/>
</dbReference>
<feature type="compositionally biased region" description="Acidic residues" evidence="2">
    <location>
        <begin position="411"/>
        <end position="423"/>
    </location>
</feature>
<evidence type="ECO:0000256" key="2">
    <source>
        <dbReference type="SAM" id="MobiDB-lite"/>
    </source>
</evidence>
<dbReference type="Pfam" id="PF00823">
    <property type="entry name" value="PPE"/>
    <property type="match status" value="1"/>
</dbReference>
<feature type="compositionally biased region" description="Gly residues" evidence="2">
    <location>
        <begin position="231"/>
        <end position="241"/>
    </location>
</feature>
<gene>
    <name evidence="4" type="ORF">BU204_13395</name>
</gene>
<dbReference type="RefSeq" id="WP_075125972.1">
    <property type="nucleotide sequence ID" value="NZ_MSIE01000021.1"/>
</dbReference>
<evidence type="ECO:0000256" key="1">
    <source>
        <dbReference type="ARBA" id="ARBA00010652"/>
    </source>
</evidence>
<dbReference type="InterPro" id="IPR000030">
    <property type="entry name" value="PPE_dom"/>
</dbReference>
<name>A0A1Q8CRT7_9PSEU</name>
<feature type="compositionally biased region" description="Basic and acidic residues" evidence="2">
    <location>
        <begin position="395"/>
        <end position="409"/>
    </location>
</feature>
<evidence type="ECO:0000259" key="3">
    <source>
        <dbReference type="Pfam" id="PF00823"/>
    </source>
</evidence>
<feature type="compositionally biased region" description="Gly residues" evidence="2">
    <location>
        <begin position="186"/>
        <end position="199"/>
    </location>
</feature>
<reference evidence="4 5" key="1">
    <citation type="submission" date="2016-12" db="EMBL/GenBank/DDBJ databases">
        <title>The draft genome sequence of Actinophytocola sp. 11-183.</title>
        <authorList>
            <person name="Wang W."/>
            <person name="Yuan L."/>
        </authorList>
    </citation>
    <scope>NUCLEOTIDE SEQUENCE [LARGE SCALE GENOMIC DNA]</scope>
    <source>
        <strain evidence="4 5">11-183</strain>
    </source>
</reference>
<dbReference type="Proteomes" id="UP000185596">
    <property type="component" value="Unassembled WGS sequence"/>
</dbReference>
<dbReference type="STRING" id="1912961.BU204_13395"/>
<evidence type="ECO:0000313" key="5">
    <source>
        <dbReference type="Proteomes" id="UP000185596"/>
    </source>
</evidence>
<keyword evidence="5" id="KW-1185">Reference proteome</keyword>